<feature type="domain" description="Rubredoxin binding" evidence="1">
    <location>
        <begin position="2"/>
        <end position="62"/>
    </location>
</feature>
<organism evidence="2 3">
    <name type="scientific">Vibrio ishigakensis</name>
    <dbReference type="NCBI Taxonomy" id="1481914"/>
    <lineage>
        <taxon>Bacteria</taxon>
        <taxon>Pseudomonadati</taxon>
        <taxon>Pseudomonadota</taxon>
        <taxon>Gammaproteobacteria</taxon>
        <taxon>Vibrionales</taxon>
        <taxon>Vibrionaceae</taxon>
        <taxon>Vibrio</taxon>
    </lineage>
</organism>
<reference evidence="2 3" key="2">
    <citation type="submission" date="2015-01" db="EMBL/GenBank/DDBJ databases">
        <authorList>
            <consortium name="NBRP consortium"/>
            <person name="Sawabe T."/>
            <person name="Meirelles P."/>
            <person name="Feng G."/>
            <person name="Sayaka M."/>
            <person name="Hattori M."/>
            <person name="Ohkuma M."/>
        </authorList>
    </citation>
    <scope>NUCLEOTIDE SEQUENCE [LARGE SCALE GENOMIC DNA]</scope>
    <source>
        <strain evidence="2 3">JCM19232</strain>
    </source>
</reference>
<name>A0A0B8PCU1_9VIBR</name>
<dbReference type="InterPro" id="IPR041364">
    <property type="entry name" value="Rbx-bd"/>
</dbReference>
<dbReference type="AlphaFoldDB" id="A0A0B8PCU1"/>
<proteinExistence type="predicted"/>
<comment type="caution">
    <text evidence="2">The sequence shown here is derived from an EMBL/GenBank/DDBJ whole genome shotgun (WGS) entry which is preliminary data.</text>
</comment>
<accession>A0A0B8PCU1</accession>
<evidence type="ECO:0000259" key="1">
    <source>
        <dbReference type="Pfam" id="PF18113"/>
    </source>
</evidence>
<gene>
    <name evidence="2" type="ORF">JCM19232_5341</name>
</gene>
<sequence>MKTPSYPIQIGGRTDVDSVSRWNFDILPEGIIAKGFDEQDKMIGFVATQELTTKAFAMLREL</sequence>
<reference evidence="2 3" key="1">
    <citation type="submission" date="2015-01" db="EMBL/GenBank/DDBJ databases">
        <title>Vibrio sp. C5 JCM 19232 whole genome shotgun sequence.</title>
        <authorList>
            <person name="Sawabe T."/>
            <person name="Meirelles P."/>
            <person name="Feng G."/>
            <person name="Sayaka M."/>
            <person name="Hattori M."/>
            <person name="Ohkuma M."/>
        </authorList>
    </citation>
    <scope>NUCLEOTIDE SEQUENCE [LARGE SCALE GENOMIC DNA]</scope>
    <source>
        <strain evidence="2 3">JCM19232</strain>
    </source>
</reference>
<dbReference type="Pfam" id="PF18113">
    <property type="entry name" value="Rbx_binding"/>
    <property type="match status" value="1"/>
</dbReference>
<dbReference type="Proteomes" id="UP000031670">
    <property type="component" value="Unassembled WGS sequence"/>
</dbReference>
<evidence type="ECO:0000313" key="3">
    <source>
        <dbReference type="Proteomes" id="UP000031670"/>
    </source>
</evidence>
<evidence type="ECO:0000313" key="2">
    <source>
        <dbReference type="EMBL" id="GAM62377.1"/>
    </source>
</evidence>
<dbReference type="EMBL" id="BBSA01000005">
    <property type="protein sequence ID" value="GAM62377.1"/>
    <property type="molecule type" value="Genomic_DNA"/>
</dbReference>
<protein>
    <submittedName>
        <fullName evidence="2">Nitric oxide reductase FlRd-NAD(+) reductase</fullName>
    </submittedName>
</protein>